<dbReference type="GO" id="GO:0019748">
    <property type="term" value="P:secondary metabolic process"/>
    <property type="evidence" value="ECO:0007669"/>
    <property type="project" value="TreeGrafter"/>
</dbReference>
<evidence type="ECO:0000313" key="3">
    <source>
        <dbReference type="EMBL" id="OTN99098.1"/>
    </source>
</evidence>
<dbReference type="Pfam" id="PF04909">
    <property type="entry name" value="Amidohydro_2"/>
    <property type="match status" value="1"/>
</dbReference>
<evidence type="ECO:0000313" key="4">
    <source>
        <dbReference type="Proteomes" id="UP000194737"/>
    </source>
</evidence>
<protein>
    <recommendedName>
        <fullName evidence="2">Amidohydrolase-related domain-containing protein</fullName>
    </recommendedName>
</protein>
<dbReference type="PANTHER" id="PTHR21240">
    <property type="entry name" value="2-AMINO-3-CARBOXYLMUCONATE-6-SEMIALDEHYDE DECARBOXYLASE"/>
    <property type="match status" value="1"/>
</dbReference>
<proteinExistence type="predicted"/>
<evidence type="ECO:0000256" key="1">
    <source>
        <dbReference type="ARBA" id="ARBA00023239"/>
    </source>
</evidence>
<accession>A0AB73P267</accession>
<dbReference type="PANTHER" id="PTHR21240:SF30">
    <property type="entry name" value="AMIDOHYDROLASE-RELATED DOMAIN-CONTAINING PROTEIN-RELATED"/>
    <property type="match status" value="1"/>
</dbReference>
<dbReference type="GO" id="GO:0005829">
    <property type="term" value="C:cytosol"/>
    <property type="evidence" value="ECO:0007669"/>
    <property type="project" value="TreeGrafter"/>
</dbReference>
<organism evidence="3 4">
    <name type="scientific">Enterococcus faecium</name>
    <name type="common">Streptococcus faecium</name>
    <dbReference type="NCBI Taxonomy" id="1352"/>
    <lineage>
        <taxon>Bacteria</taxon>
        <taxon>Bacillati</taxon>
        <taxon>Bacillota</taxon>
        <taxon>Bacilli</taxon>
        <taxon>Lactobacillales</taxon>
        <taxon>Enterococcaceae</taxon>
        <taxon>Enterococcus</taxon>
    </lineage>
</organism>
<comment type="caution">
    <text evidence="3">The sequence shown here is derived from an EMBL/GenBank/DDBJ whole genome shotgun (WGS) entry which is preliminary data.</text>
</comment>
<dbReference type="InterPro" id="IPR006680">
    <property type="entry name" value="Amidohydro-rel"/>
</dbReference>
<dbReference type="EMBL" id="NGLB01000001">
    <property type="protein sequence ID" value="OTN99098.1"/>
    <property type="molecule type" value="Genomic_DNA"/>
</dbReference>
<feature type="domain" description="Amidohydrolase-related" evidence="2">
    <location>
        <begin position="50"/>
        <end position="332"/>
    </location>
</feature>
<reference evidence="3 4" key="1">
    <citation type="submission" date="2017-05" db="EMBL/GenBank/DDBJ databases">
        <title>The Genome Sequence of Enterococcus faecium 6F2_DIV0138.</title>
        <authorList>
            <consortium name="The Broad Institute Genomics Platform"/>
            <consortium name="The Broad Institute Genomic Center for Infectious Diseases"/>
            <person name="Earl A."/>
            <person name="Manson A."/>
            <person name="Schwartman J."/>
            <person name="Gilmore M."/>
            <person name="Abouelleil A."/>
            <person name="Cao P."/>
            <person name="Chapman S."/>
            <person name="Cusick C."/>
            <person name="Shea T."/>
            <person name="Young S."/>
            <person name="Neafsey D."/>
            <person name="Nusbaum C."/>
            <person name="Birren B."/>
        </authorList>
    </citation>
    <scope>NUCLEOTIDE SEQUENCE [LARGE SCALE GENOMIC DNA]</scope>
    <source>
        <strain evidence="3 4">6F2_DIV0138</strain>
    </source>
</reference>
<name>A0AB73P267_ENTFC</name>
<dbReference type="Gene3D" id="3.20.20.140">
    <property type="entry name" value="Metal-dependent hydrolases"/>
    <property type="match status" value="1"/>
</dbReference>
<dbReference type="GO" id="GO:0016787">
    <property type="term" value="F:hydrolase activity"/>
    <property type="evidence" value="ECO:0007669"/>
    <property type="project" value="InterPro"/>
</dbReference>
<dbReference type="SUPFAM" id="SSF51556">
    <property type="entry name" value="Metallo-dependent hydrolases"/>
    <property type="match status" value="1"/>
</dbReference>
<sequence>MKVIAIEEHYMSKAVNKVYMDVMTKLVSPSERARLEGLQVFLENSPISDLGEVRIAAMDKQGVDMQIISYGNNSPQDLPADVAVALSRQANDELAAAIQKYPTRFAGWAVLPVGDPDAAAQELERAVKKLGFKGASLNGNYNGRFFDEPEFFPIFKKAAELDVPIYLHPGFPNETVADYYYKGENIPPAVSANFGAYGYGWHVDVGIHMMRMVLSGIFNKLPNLKLMTGHWGELVPFYFERIDEMIPESLTGLGKPFSEIYKTHVYISSSGLTSKGPSTLVIDEMGADHILWSHDYPYVKRDDIKDFLMNLNIPDEDREKIAYKNAEKIFKL</sequence>
<dbReference type="InterPro" id="IPR032466">
    <property type="entry name" value="Metal_Hydrolase"/>
</dbReference>
<gene>
    <name evidence="3" type="ORF">A5804_000584</name>
</gene>
<keyword evidence="1" id="KW-0456">Lyase</keyword>
<dbReference type="GO" id="GO:0016831">
    <property type="term" value="F:carboxy-lyase activity"/>
    <property type="evidence" value="ECO:0007669"/>
    <property type="project" value="InterPro"/>
</dbReference>
<dbReference type="RefSeq" id="WP_086324513.1">
    <property type="nucleotide sequence ID" value="NZ_NGLB01000001.1"/>
</dbReference>
<dbReference type="InterPro" id="IPR032465">
    <property type="entry name" value="ACMSD"/>
</dbReference>
<evidence type="ECO:0000259" key="2">
    <source>
        <dbReference type="Pfam" id="PF04909"/>
    </source>
</evidence>
<dbReference type="Proteomes" id="UP000194737">
    <property type="component" value="Unassembled WGS sequence"/>
</dbReference>
<dbReference type="AlphaFoldDB" id="A0AB73P267"/>